<dbReference type="SUPFAM" id="SSF54427">
    <property type="entry name" value="NTF2-like"/>
    <property type="match status" value="1"/>
</dbReference>
<dbReference type="OrthoDB" id="9130903at2"/>
<dbReference type="InterPro" id="IPR037401">
    <property type="entry name" value="SnoaL-like"/>
</dbReference>
<dbReference type="RefSeq" id="WP_120037479.1">
    <property type="nucleotide sequence ID" value="NZ_QZFU01000010.1"/>
</dbReference>
<dbReference type="EMBL" id="QZFU01000010">
    <property type="protein sequence ID" value="RJO79194.1"/>
    <property type="molecule type" value="Genomic_DNA"/>
</dbReference>
<evidence type="ECO:0000313" key="2">
    <source>
        <dbReference type="EMBL" id="RJO79194.1"/>
    </source>
</evidence>
<reference evidence="2 3" key="1">
    <citation type="submission" date="2018-09" db="EMBL/GenBank/DDBJ databases">
        <title>YIM PH21274 draft genome.</title>
        <authorList>
            <person name="Miao C."/>
        </authorList>
    </citation>
    <scope>NUCLEOTIDE SEQUENCE [LARGE SCALE GENOMIC DNA]</scope>
    <source>
        <strain evidence="2 3">YIM PH 21724</strain>
    </source>
</reference>
<evidence type="ECO:0000313" key="3">
    <source>
        <dbReference type="Proteomes" id="UP000266677"/>
    </source>
</evidence>
<dbReference type="Pfam" id="PF13577">
    <property type="entry name" value="SnoaL_4"/>
    <property type="match status" value="1"/>
</dbReference>
<gene>
    <name evidence="2" type="ORF">D5S18_02285</name>
</gene>
<name>A0A3A4KZ08_9NOCA</name>
<proteinExistence type="predicted"/>
<accession>A0A3A4KZ08</accession>
<evidence type="ECO:0000259" key="1">
    <source>
        <dbReference type="Pfam" id="PF13577"/>
    </source>
</evidence>
<comment type="caution">
    <text evidence="2">The sequence shown here is derived from an EMBL/GenBank/DDBJ whole genome shotgun (WGS) entry which is preliminary data.</text>
</comment>
<dbReference type="AlphaFoldDB" id="A0A3A4KZ08"/>
<sequence length="144" mass="15874">MTSHPQPETIAAIQQLYGRQSHLIDSGAAREWAETFTPDGVFDSPSYPNPVVGTEALTQFARDFAASAFAKAERHRHVITNLHIERVDARTLTVAAYLQIIATKVAGPSALLRFTTLSDTVRHTPDGWRVARRTVARDDAPLPQ</sequence>
<dbReference type="InterPro" id="IPR032710">
    <property type="entry name" value="NTF2-like_dom_sf"/>
</dbReference>
<keyword evidence="3" id="KW-1185">Reference proteome</keyword>
<dbReference type="Gene3D" id="3.10.450.50">
    <property type="match status" value="1"/>
</dbReference>
<organism evidence="2 3">
    <name type="scientific">Nocardia panacis</name>
    <dbReference type="NCBI Taxonomy" id="2340916"/>
    <lineage>
        <taxon>Bacteria</taxon>
        <taxon>Bacillati</taxon>
        <taxon>Actinomycetota</taxon>
        <taxon>Actinomycetes</taxon>
        <taxon>Mycobacteriales</taxon>
        <taxon>Nocardiaceae</taxon>
        <taxon>Nocardia</taxon>
    </lineage>
</organism>
<protein>
    <submittedName>
        <fullName evidence="2">Nuclear transport factor 2 family protein</fullName>
    </submittedName>
</protein>
<feature type="domain" description="SnoaL-like" evidence="1">
    <location>
        <begin position="8"/>
        <end position="134"/>
    </location>
</feature>
<dbReference type="Proteomes" id="UP000266677">
    <property type="component" value="Unassembled WGS sequence"/>
</dbReference>